<accession>A0A8D8UNL7</accession>
<organism evidence="2">
    <name type="scientific">Cacopsylla melanoneura</name>
    <dbReference type="NCBI Taxonomy" id="428564"/>
    <lineage>
        <taxon>Eukaryota</taxon>
        <taxon>Metazoa</taxon>
        <taxon>Ecdysozoa</taxon>
        <taxon>Arthropoda</taxon>
        <taxon>Hexapoda</taxon>
        <taxon>Insecta</taxon>
        <taxon>Pterygota</taxon>
        <taxon>Neoptera</taxon>
        <taxon>Paraneoptera</taxon>
        <taxon>Hemiptera</taxon>
        <taxon>Sternorrhyncha</taxon>
        <taxon>Psylloidea</taxon>
        <taxon>Psyllidae</taxon>
        <taxon>Psyllinae</taxon>
        <taxon>Cacopsylla</taxon>
    </lineage>
</organism>
<keyword evidence="1" id="KW-1133">Transmembrane helix</keyword>
<evidence type="ECO:0000313" key="2">
    <source>
        <dbReference type="EMBL" id="CAG6709059.1"/>
    </source>
</evidence>
<sequence length="181" mass="19037">MYIPTLIDSRGSEFENISIQTAPQGYYSTLAMAVLSALSFVIASFLLFTSFSDVSGDGADRTVDVKTKTVSMVSELCVQGHVTACGAVGVEFAKDVCVNGASPPSYKDWGKKNNVGTANFTKVTGQHCIATVCSAGVEMSVAPFSASLECFSTEKTAPGYKVGDTECTCTIIERNATPVPN</sequence>
<protein>
    <submittedName>
        <fullName evidence="2">Uncharacterized protein</fullName>
    </submittedName>
</protein>
<keyword evidence="1" id="KW-0812">Transmembrane</keyword>
<feature type="transmembrane region" description="Helical" evidence="1">
    <location>
        <begin position="26"/>
        <end position="48"/>
    </location>
</feature>
<dbReference type="AlphaFoldDB" id="A0A8D8UNL7"/>
<evidence type="ECO:0000256" key="1">
    <source>
        <dbReference type="SAM" id="Phobius"/>
    </source>
</evidence>
<proteinExistence type="predicted"/>
<dbReference type="EMBL" id="HBUF01345637">
    <property type="protein sequence ID" value="CAG6709059.1"/>
    <property type="molecule type" value="Transcribed_RNA"/>
</dbReference>
<keyword evidence="1" id="KW-0472">Membrane</keyword>
<reference evidence="2" key="1">
    <citation type="submission" date="2021-05" db="EMBL/GenBank/DDBJ databases">
        <authorList>
            <person name="Alioto T."/>
            <person name="Alioto T."/>
            <person name="Gomez Garrido J."/>
        </authorList>
    </citation>
    <scope>NUCLEOTIDE SEQUENCE</scope>
</reference>
<name>A0A8D8UNL7_9HEMI</name>